<accession>A0ABV9EM43</accession>
<proteinExistence type="predicted"/>
<evidence type="ECO:0000313" key="1">
    <source>
        <dbReference type="EMBL" id="MFC4590670.1"/>
    </source>
</evidence>
<dbReference type="RefSeq" id="WP_262847819.1">
    <property type="nucleotide sequence ID" value="NZ_JANZYP010000067.1"/>
</dbReference>
<organism evidence="1 2">
    <name type="scientific">Sphaerisporangium corydalis</name>
    <dbReference type="NCBI Taxonomy" id="1441875"/>
    <lineage>
        <taxon>Bacteria</taxon>
        <taxon>Bacillati</taxon>
        <taxon>Actinomycetota</taxon>
        <taxon>Actinomycetes</taxon>
        <taxon>Streptosporangiales</taxon>
        <taxon>Streptosporangiaceae</taxon>
        <taxon>Sphaerisporangium</taxon>
    </lineage>
</organism>
<dbReference type="EMBL" id="JBHSFN010000024">
    <property type="protein sequence ID" value="MFC4590670.1"/>
    <property type="molecule type" value="Genomic_DNA"/>
</dbReference>
<evidence type="ECO:0000313" key="2">
    <source>
        <dbReference type="Proteomes" id="UP001595891"/>
    </source>
</evidence>
<dbReference type="Proteomes" id="UP001595891">
    <property type="component" value="Unassembled WGS sequence"/>
</dbReference>
<gene>
    <name evidence="1" type="ORF">ACFO8L_31560</name>
</gene>
<comment type="caution">
    <text evidence="1">The sequence shown here is derived from an EMBL/GenBank/DDBJ whole genome shotgun (WGS) entry which is preliminary data.</text>
</comment>
<evidence type="ECO:0008006" key="3">
    <source>
        <dbReference type="Google" id="ProtNLM"/>
    </source>
</evidence>
<protein>
    <recommendedName>
        <fullName evidence="3">DUF4352 domain-containing protein</fullName>
    </recommendedName>
</protein>
<name>A0ABV9EM43_9ACTN</name>
<reference evidence="2" key="1">
    <citation type="journal article" date="2019" name="Int. J. Syst. Evol. Microbiol.">
        <title>The Global Catalogue of Microorganisms (GCM) 10K type strain sequencing project: providing services to taxonomists for standard genome sequencing and annotation.</title>
        <authorList>
            <consortium name="The Broad Institute Genomics Platform"/>
            <consortium name="The Broad Institute Genome Sequencing Center for Infectious Disease"/>
            <person name="Wu L."/>
            <person name="Ma J."/>
        </authorList>
    </citation>
    <scope>NUCLEOTIDE SEQUENCE [LARGE SCALE GENOMIC DNA]</scope>
    <source>
        <strain evidence="2">CCUG 49560</strain>
    </source>
</reference>
<sequence length="217" mass="23749">MSAAHGLVPEAPAAPLRPLPPRRVPLWRKIVGGVVGIALVSAAVYAQTFVLTADEKSDPLTVSGGMHDELRTSHFSARLERVEFARTVRVKKQYSTDDAKADETFMIVKVGLTAPRRPTQVTSFVLTADGLRFEPTDRVSLSATLGDKWIQPGWWRSGLFFFDVPADKLAGARVVVAEPKTLFGDDYMPETSFDLGFDRPKARQMAGAAKDVYEVSG</sequence>
<keyword evidence="2" id="KW-1185">Reference proteome</keyword>